<reference evidence="8" key="1">
    <citation type="submission" date="2012-12" db="EMBL/GenBank/DDBJ databases">
        <authorList>
            <person name="Hellsten U."/>
            <person name="Grimwood J."/>
            <person name="Chapman J.A."/>
            <person name="Shapiro H."/>
            <person name="Aerts A."/>
            <person name="Otillar R.P."/>
            <person name="Terry A.Y."/>
            <person name="Boore J.L."/>
            <person name="Simakov O."/>
            <person name="Marletaz F."/>
            <person name="Cho S.-J."/>
            <person name="Edsinger-Gonzales E."/>
            <person name="Havlak P."/>
            <person name="Kuo D.-H."/>
            <person name="Larsson T."/>
            <person name="Lv J."/>
            <person name="Arendt D."/>
            <person name="Savage R."/>
            <person name="Osoegawa K."/>
            <person name="de Jong P."/>
            <person name="Lindberg D.R."/>
            <person name="Seaver E.C."/>
            <person name="Weisblat D.A."/>
            <person name="Putnam N.H."/>
            <person name="Grigoriev I.V."/>
            <person name="Rokhsar D.S."/>
        </authorList>
    </citation>
    <scope>NUCLEOTIDE SEQUENCE</scope>
</reference>
<evidence type="ECO:0008006" key="9">
    <source>
        <dbReference type="Google" id="ProtNLM"/>
    </source>
</evidence>
<reference evidence="7" key="3">
    <citation type="submission" date="2015-06" db="UniProtKB">
        <authorList>
            <consortium name="EnsemblMetazoa"/>
        </authorList>
    </citation>
    <scope>IDENTIFICATION</scope>
</reference>
<evidence type="ECO:0000313" key="6">
    <source>
        <dbReference type="EMBL" id="ESN96637.1"/>
    </source>
</evidence>
<dbReference type="AlphaFoldDB" id="T1FZ66"/>
<evidence type="ECO:0000256" key="2">
    <source>
        <dbReference type="ARBA" id="ARBA00022692"/>
    </source>
</evidence>
<feature type="transmembrane region" description="Helical" evidence="5">
    <location>
        <begin position="45"/>
        <end position="68"/>
    </location>
</feature>
<keyword evidence="8" id="KW-1185">Reference proteome</keyword>
<evidence type="ECO:0000256" key="5">
    <source>
        <dbReference type="SAM" id="Phobius"/>
    </source>
</evidence>
<evidence type="ECO:0000256" key="3">
    <source>
        <dbReference type="ARBA" id="ARBA00022989"/>
    </source>
</evidence>
<keyword evidence="4 5" id="KW-0472">Membrane</keyword>
<name>T1FZ66_HELRO</name>
<dbReference type="OMA" id="CPPCAPI"/>
<keyword evidence="2 5" id="KW-0812">Transmembrane</keyword>
<accession>T1FZ66</accession>
<protein>
    <recommendedName>
        <fullName evidence="9">Tetraspanin</fullName>
    </recommendedName>
</protein>
<evidence type="ECO:0000313" key="8">
    <source>
        <dbReference type="Proteomes" id="UP000015101"/>
    </source>
</evidence>
<dbReference type="eggNOG" id="KOG3882">
    <property type="taxonomic scope" value="Eukaryota"/>
</dbReference>
<dbReference type="GeneID" id="20214114"/>
<dbReference type="InterPro" id="IPR018499">
    <property type="entry name" value="Tetraspanin/Peripherin"/>
</dbReference>
<dbReference type="GO" id="GO:0016020">
    <property type="term" value="C:membrane"/>
    <property type="evidence" value="ECO:0007669"/>
    <property type="project" value="UniProtKB-SubCell"/>
</dbReference>
<dbReference type="EnsemblMetazoa" id="HelroT67865">
    <property type="protein sequence ID" value="HelroP67865"/>
    <property type="gene ID" value="HelroG67865"/>
</dbReference>
<feature type="transmembrane region" description="Helical" evidence="5">
    <location>
        <begin position="12"/>
        <end position="33"/>
    </location>
</feature>
<evidence type="ECO:0000256" key="1">
    <source>
        <dbReference type="ARBA" id="ARBA00004141"/>
    </source>
</evidence>
<dbReference type="FunCoup" id="T1FZ66">
    <property type="interactions" value="237"/>
</dbReference>
<organism evidence="7 8">
    <name type="scientific">Helobdella robusta</name>
    <name type="common">Californian leech</name>
    <dbReference type="NCBI Taxonomy" id="6412"/>
    <lineage>
        <taxon>Eukaryota</taxon>
        <taxon>Metazoa</taxon>
        <taxon>Spiralia</taxon>
        <taxon>Lophotrochozoa</taxon>
        <taxon>Annelida</taxon>
        <taxon>Clitellata</taxon>
        <taxon>Hirudinea</taxon>
        <taxon>Rhynchobdellida</taxon>
        <taxon>Glossiphoniidae</taxon>
        <taxon>Helobdella</taxon>
    </lineage>
</organism>
<dbReference type="RefSeq" id="XP_009025149.1">
    <property type="nucleotide sequence ID" value="XM_009026901.1"/>
</dbReference>
<comment type="subcellular location">
    <subcellularLocation>
        <location evidence="1">Membrane</location>
        <topology evidence="1">Multi-pass membrane protein</topology>
    </subcellularLocation>
</comment>
<evidence type="ECO:0000313" key="7">
    <source>
        <dbReference type="EnsemblMetazoa" id="HelroP67865"/>
    </source>
</evidence>
<feature type="transmembrane region" description="Helical" evidence="5">
    <location>
        <begin position="182"/>
        <end position="205"/>
    </location>
</feature>
<dbReference type="InParanoid" id="T1FZ66"/>
<evidence type="ECO:0000256" key="4">
    <source>
        <dbReference type="ARBA" id="ARBA00023136"/>
    </source>
</evidence>
<dbReference type="PRINTS" id="PR00259">
    <property type="entry name" value="TMFOUR"/>
</dbReference>
<dbReference type="Pfam" id="PF00335">
    <property type="entry name" value="Tetraspanin"/>
    <property type="match status" value="1"/>
</dbReference>
<dbReference type="PANTHER" id="PTHR19282">
    <property type="entry name" value="TETRASPANIN"/>
    <property type="match status" value="1"/>
</dbReference>
<gene>
    <name evidence="7" type="primary">20214114</name>
    <name evidence="6" type="ORF">HELRODRAFT_67865</name>
</gene>
<dbReference type="PANTHER" id="PTHR19282:SF452">
    <property type="entry name" value="LD03691P"/>
    <property type="match status" value="1"/>
</dbReference>
<dbReference type="KEGG" id="hro:HELRODRAFT_67865"/>
<keyword evidence="3 5" id="KW-1133">Transmembrane helix</keyword>
<dbReference type="OrthoDB" id="5845060at2759"/>
<dbReference type="EMBL" id="KB097495">
    <property type="protein sequence ID" value="ESN96637.1"/>
    <property type="molecule type" value="Genomic_DNA"/>
</dbReference>
<dbReference type="HOGENOM" id="CLU_088363_0_0_1"/>
<feature type="transmembrane region" description="Helical" evidence="5">
    <location>
        <begin position="75"/>
        <end position="99"/>
    </location>
</feature>
<reference evidence="6 8" key="2">
    <citation type="journal article" date="2013" name="Nature">
        <title>Insights into bilaterian evolution from three spiralian genomes.</title>
        <authorList>
            <person name="Simakov O."/>
            <person name="Marletaz F."/>
            <person name="Cho S.J."/>
            <person name="Edsinger-Gonzales E."/>
            <person name="Havlak P."/>
            <person name="Hellsten U."/>
            <person name="Kuo D.H."/>
            <person name="Larsson T."/>
            <person name="Lv J."/>
            <person name="Arendt D."/>
            <person name="Savage R."/>
            <person name="Osoegawa K."/>
            <person name="de Jong P."/>
            <person name="Grimwood J."/>
            <person name="Chapman J.A."/>
            <person name="Shapiro H."/>
            <person name="Aerts A."/>
            <person name="Otillar R.P."/>
            <person name="Terry A.Y."/>
            <person name="Boore J.L."/>
            <person name="Grigoriev I.V."/>
            <person name="Lindberg D.R."/>
            <person name="Seaver E.C."/>
            <person name="Weisblat D.A."/>
            <person name="Putnam N.H."/>
            <person name="Rokhsar D.S."/>
        </authorList>
    </citation>
    <scope>NUCLEOTIDE SEQUENCE</scope>
</reference>
<dbReference type="Proteomes" id="UP000015101">
    <property type="component" value="Unassembled WGS sequence"/>
</dbReference>
<sequence length="221" mass="24912">MACGGFMCSRNVLILLNLIYFCVGMMLVILAGYAKAMAVITTIPVISAIIACGVFLALIAVVGLIGAIKHHQVMLFFYMVILFLVFIFQFSIACASLALTDEQQQEFFRLGWKLASDDLKDRTQQAFHCCGMDREHQFNSRTPFEYRHPLCSKVCKSDMNETSCLCPLPDCWSVVEPNLHQLVRAVGAIGLFFSFTEIIGIWLTFRYRNQKDPRANPSAFL</sequence>
<proteinExistence type="predicted"/>
<dbReference type="CTD" id="20214114"/>
<dbReference type="EMBL" id="AMQM01001440">
    <property type="status" value="NOT_ANNOTATED_CDS"/>
    <property type="molecule type" value="Genomic_DNA"/>
</dbReference>